<evidence type="ECO:0000313" key="2">
    <source>
        <dbReference type="Proteomes" id="UP000010959"/>
    </source>
</evidence>
<comment type="caution">
    <text evidence="1">The sequence shown here is derived from an EMBL/GenBank/DDBJ whole genome shotgun (WGS) entry which is preliminary data.</text>
</comment>
<sequence>MVRCRIGEQISAEHAFDPPEELEINGSGRAICLPWTHSIDLWQPLT</sequence>
<dbReference type="Proteomes" id="UP000010959">
    <property type="component" value="Unassembled WGS sequence"/>
</dbReference>
<dbReference type="AlphaFoldDB" id="L7CCT5"/>
<dbReference type="PATRIC" id="fig|993516.3.peg.4436"/>
<dbReference type="EMBL" id="AMWG01000117">
    <property type="protein sequence ID" value="ELP31994.1"/>
    <property type="molecule type" value="Genomic_DNA"/>
</dbReference>
<name>L7CCT5_RHOBT</name>
<gene>
    <name evidence="1" type="ORF">RBSWK_04149</name>
</gene>
<organism evidence="1 2">
    <name type="scientific">Rhodopirellula baltica SWK14</name>
    <dbReference type="NCBI Taxonomy" id="993516"/>
    <lineage>
        <taxon>Bacteria</taxon>
        <taxon>Pseudomonadati</taxon>
        <taxon>Planctomycetota</taxon>
        <taxon>Planctomycetia</taxon>
        <taxon>Pirellulales</taxon>
        <taxon>Pirellulaceae</taxon>
        <taxon>Rhodopirellula</taxon>
    </lineage>
</organism>
<proteinExistence type="predicted"/>
<reference evidence="1 2" key="1">
    <citation type="journal article" date="2013" name="Mar. Genomics">
        <title>Expression of sulfatases in Rhodopirellula baltica and the diversity of sulfatases in the genus Rhodopirellula.</title>
        <authorList>
            <person name="Wegner C.E."/>
            <person name="Richter-Heitmann T."/>
            <person name="Klindworth A."/>
            <person name="Klockow C."/>
            <person name="Richter M."/>
            <person name="Achstetter T."/>
            <person name="Glockner F.O."/>
            <person name="Harder J."/>
        </authorList>
    </citation>
    <scope>NUCLEOTIDE SEQUENCE [LARGE SCALE GENOMIC DNA]</scope>
    <source>
        <strain evidence="1 2">SWK14</strain>
    </source>
</reference>
<accession>L7CCT5</accession>
<protein>
    <submittedName>
        <fullName evidence="1">Uncharacterized protein</fullName>
    </submittedName>
</protein>
<evidence type="ECO:0000313" key="1">
    <source>
        <dbReference type="EMBL" id="ELP31994.1"/>
    </source>
</evidence>